<evidence type="ECO:0000259" key="2">
    <source>
        <dbReference type="PROSITE" id="PS51328"/>
    </source>
</evidence>
<dbReference type="EMBL" id="QJKJ01013979">
    <property type="protein sequence ID" value="RDX65306.1"/>
    <property type="molecule type" value="Genomic_DNA"/>
</dbReference>
<keyword evidence="1" id="KW-0175">Coiled coil</keyword>
<dbReference type="Proteomes" id="UP000257109">
    <property type="component" value="Unassembled WGS sequence"/>
</dbReference>
<dbReference type="AlphaFoldDB" id="A0A371EH27"/>
<accession>A0A371EH27</accession>
<dbReference type="OrthoDB" id="1426680at2759"/>
<organism evidence="3 4">
    <name type="scientific">Mucuna pruriens</name>
    <name type="common">Velvet bean</name>
    <name type="synonym">Dolichos pruriens</name>
    <dbReference type="NCBI Taxonomy" id="157652"/>
    <lineage>
        <taxon>Eukaryota</taxon>
        <taxon>Viridiplantae</taxon>
        <taxon>Streptophyta</taxon>
        <taxon>Embryophyta</taxon>
        <taxon>Tracheophyta</taxon>
        <taxon>Spermatophyta</taxon>
        <taxon>Magnoliopsida</taxon>
        <taxon>eudicotyledons</taxon>
        <taxon>Gunneridae</taxon>
        <taxon>Pentapetalae</taxon>
        <taxon>rosids</taxon>
        <taxon>fabids</taxon>
        <taxon>Fabales</taxon>
        <taxon>Fabaceae</taxon>
        <taxon>Papilionoideae</taxon>
        <taxon>50 kb inversion clade</taxon>
        <taxon>NPAAA clade</taxon>
        <taxon>indigoferoid/millettioid clade</taxon>
        <taxon>Phaseoleae</taxon>
        <taxon>Mucuna</taxon>
    </lineage>
</organism>
<proteinExistence type="predicted"/>
<dbReference type="Pfam" id="PF14223">
    <property type="entry name" value="Retrotran_gag_2"/>
    <property type="match status" value="1"/>
</dbReference>
<reference evidence="3" key="1">
    <citation type="submission" date="2018-05" db="EMBL/GenBank/DDBJ databases">
        <title>Draft genome of Mucuna pruriens seed.</title>
        <authorList>
            <person name="Nnadi N.E."/>
            <person name="Vos R."/>
            <person name="Hasami M.H."/>
            <person name="Devisetty U.K."/>
            <person name="Aguiy J.C."/>
        </authorList>
    </citation>
    <scope>NUCLEOTIDE SEQUENCE [LARGE SCALE GENOMIC DNA]</scope>
    <source>
        <strain evidence="3">JCA_2017</strain>
    </source>
</reference>
<dbReference type="PROSITE" id="PS51328">
    <property type="entry name" value="L_LECTIN_LIKE"/>
    <property type="match status" value="1"/>
</dbReference>
<feature type="coiled-coil region" evidence="1">
    <location>
        <begin position="33"/>
        <end position="60"/>
    </location>
</feature>
<dbReference type="InterPro" id="IPR005052">
    <property type="entry name" value="Lectin_leg"/>
</dbReference>
<dbReference type="PANTHER" id="PTHR35317">
    <property type="entry name" value="OS04G0629600 PROTEIN"/>
    <property type="match status" value="1"/>
</dbReference>
<sequence length="97" mass="11426">MMSHSYQIGIKAANAKTAKEAWDILKLSYKGVEKAQKSKLQSMRREYERYEMSNSETVEQYFSRVTNLVNKMRVYGEDIPRSPKACEEGKRKTKRKR</sequence>
<evidence type="ECO:0000256" key="1">
    <source>
        <dbReference type="SAM" id="Coils"/>
    </source>
</evidence>
<dbReference type="GO" id="GO:0016020">
    <property type="term" value="C:membrane"/>
    <property type="evidence" value="ECO:0007669"/>
    <property type="project" value="InterPro"/>
</dbReference>
<name>A0A371EH27_MUCPR</name>
<feature type="non-terminal residue" evidence="3">
    <location>
        <position position="1"/>
    </location>
</feature>
<evidence type="ECO:0000313" key="3">
    <source>
        <dbReference type="EMBL" id="RDX65306.1"/>
    </source>
</evidence>
<evidence type="ECO:0000313" key="4">
    <source>
        <dbReference type="Proteomes" id="UP000257109"/>
    </source>
</evidence>
<dbReference type="PANTHER" id="PTHR35317:SF35">
    <property type="entry name" value="DUF4219 DOMAIN-CONTAINING PROTEIN"/>
    <property type="match status" value="1"/>
</dbReference>
<keyword evidence="4" id="KW-1185">Reference proteome</keyword>
<comment type="caution">
    <text evidence="3">The sequence shown here is derived from an EMBL/GenBank/DDBJ whole genome shotgun (WGS) entry which is preliminary data.</text>
</comment>
<protein>
    <recommendedName>
        <fullName evidence="2">L-type lectin-like domain-containing protein</fullName>
    </recommendedName>
</protein>
<gene>
    <name evidence="3" type="ORF">CR513_56048</name>
</gene>
<feature type="domain" description="L-type lectin-like" evidence="2">
    <location>
        <begin position="1"/>
        <end position="32"/>
    </location>
</feature>